<keyword evidence="4" id="KW-1185">Reference proteome</keyword>
<sequence length="114" mass="13136">MVYALPERQYLRSVSLDEGSTVEDAIKASGLLELRSDIDLTKNKVGVYSRSVKLGDKINDGDRVEIYRPLIADPKELRRQRAENNKKIRHSRALFFYCCPRLPLRKNVLYLVVA</sequence>
<evidence type="ECO:0000256" key="1">
    <source>
        <dbReference type="ARBA" id="ARBA00010645"/>
    </source>
</evidence>
<comment type="similarity">
    <text evidence="1 2">Belongs to the UPF0125 (RnfH) family.</text>
</comment>
<proteinExistence type="inferred from homology"/>
<dbReference type="PANTHER" id="PTHR37483:SF1">
    <property type="entry name" value="UPF0125 PROTEIN RATB"/>
    <property type="match status" value="1"/>
</dbReference>
<reference evidence="3" key="1">
    <citation type="submission" date="2008-12" db="EMBL/GenBank/DDBJ databases">
        <title>Annotation of the Yersinia bercovieri ATCC 43970 genome.</title>
        <authorList>
            <person name="Read T.D."/>
            <person name="Akmal A."/>
            <person name="Bishop-Lilly K."/>
            <person name="Chen P.E."/>
            <person name="Cook C."/>
            <person name="Kiley M.P."/>
            <person name="Lentz S."/>
            <person name="Mateczun A."/>
            <person name="Nagarajan N."/>
            <person name="Nolan N."/>
            <person name="Osborne B.I."/>
            <person name="Pop M."/>
            <person name="Sozhamannan S."/>
            <person name="Stewart A.C."/>
            <person name="Sulakvelidze A."/>
            <person name="Thomason B."/>
            <person name="Willner K."/>
            <person name="Zwick M.E."/>
        </authorList>
    </citation>
    <scope>NUCLEOTIDE SEQUENCE [LARGE SCALE GENOMIC DNA]</scope>
    <source>
        <strain evidence="3">ATCC 43970</strain>
    </source>
</reference>
<name>A0ABM9XZL3_YERBE</name>
<evidence type="ECO:0000313" key="3">
    <source>
        <dbReference type="EMBL" id="EEQ06878.1"/>
    </source>
</evidence>
<accession>A0ABM9XZL3</accession>
<dbReference type="Proteomes" id="UP000010319">
    <property type="component" value="Unassembled WGS sequence"/>
</dbReference>
<organism evidence="3 4">
    <name type="scientific">Yersinia bercovieri ATCC 43970</name>
    <dbReference type="NCBI Taxonomy" id="349968"/>
    <lineage>
        <taxon>Bacteria</taxon>
        <taxon>Pseudomonadati</taxon>
        <taxon>Pseudomonadota</taxon>
        <taxon>Gammaproteobacteria</taxon>
        <taxon>Enterobacterales</taxon>
        <taxon>Yersiniaceae</taxon>
        <taxon>Yersinia</taxon>
    </lineage>
</organism>
<dbReference type="InterPro" id="IPR016155">
    <property type="entry name" value="Mopterin_synth/thiamin_S_b"/>
</dbReference>
<dbReference type="Gene3D" id="3.10.20.280">
    <property type="entry name" value="RnfH-like"/>
    <property type="match status" value="1"/>
</dbReference>
<evidence type="ECO:0000313" key="4">
    <source>
        <dbReference type="Proteomes" id="UP000010319"/>
    </source>
</evidence>
<dbReference type="EMBL" id="AALC02000019">
    <property type="protein sequence ID" value="EEQ06878.1"/>
    <property type="molecule type" value="Genomic_DNA"/>
</dbReference>
<dbReference type="Pfam" id="PF03658">
    <property type="entry name" value="Ub-RnfH"/>
    <property type="match status" value="1"/>
</dbReference>
<dbReference type="NCBIfam" id="NF002490">
    <property type="entry name" value="PRK01777.1"/>
    <property type="match status" value="1"/>
</dbReference>
<protein>
    <recommendedName>
        <fullName evidence="2">UPF0125 protein yberc0001_30070</fullName>
    </recommendedName>
</protein>
<comment type="caution">
    <text evidence="3">The sequence shown here is derived from an EMBL/GenBank/DDBJ whole genome shotgun (WGS) entry which is preliminary data.</text>
</comment>
<dbReference type="InterPro" id="IPR037021">
    <property type="entry name" value="RnfH_sf"/>
</dbReference>
<gene>
    <name evidence="3" type="ORF">yberc0001_30070</name>
</gene>
<dbReference type="HAMAP" id="MF_00460">
    <property type="entry name" value="UPF0125_RnfH"/>
    <property type="match status" value="1"/>
</dbReference>
<dbReference type="PANTHER" id="PTHR37483">
    <property type="entry name" value="UPF0125 PROTEIN RATB"/>
    <property type="match status" value="1"/>
</dbReference>
<evidence type="ECO:0000256" key="2">
    <source>
        <dbReference type="HAMAP-Rule" id="MF_00460"/>
    </source>
</evidence>
<dbReference type="InterPro" id="IPR005346">
    <property type="entry name" value="RnfH"/>
</dbReference>
<dbReference type="SUPFAM" id="SSF54285">
    <property type="entry name" value="MoaD/ThiS"/>
    <property type="match status" value="1"/>
</dbReference>